<reference evidence="1 2" key="1">
    <citation type="submission" date="2023-08" db="EMBL/GenBank/DDBJ databases">
        <title>Arthrobacter horti sp. nov., isolated from forest soil.</title>
        <authorList>
            <person name="Park M."/>
        </authorList>
    </citation>
    <scope>NUCLEOTIDE SEQUENCE [LARGE SCALE GENOMIC DNA]</scope>
    <source>
        <strain evidence="1 2">YJM1</strain>
    </source>
</reference>
<gene>
    <name evidence="1" type="ORF">Q9R02_11695</name>
</gene>
<dbReference type="InterPro" id="IPR011009">
    <property type="entry name" value="Kinase-like_dom_sf"/>
</dbReference>
<dbReference type="SUPFAM" id="SSF56112">
    <property type="entry name" value="Protein kinase-like (PK-like)"/>
    <property type="match status" value="1"/>
</dbReference>
<evidence type="ECO:0000313" key="2">
    <source>
        <dbReference type="Proteomes" id="UP001232725"/>
    </source>
</evidence>
<accession>A0ABT9IQG2</accession>
<sequence length="326" mass="35917">MNRTAEGKAWVRSLPALVEECFRRWGLVLDVSPGFPVLHGYSGIVLPVLAQGREAVLKVSLPVEETLSEGPALRHWQGHGAVRLLDDDPAHCALLLERLSPVRTLWDVPLNEAAWIWGGIVRQLSEVPVAGSPVSTDHSYRIPRLSDLAERWCDELPQDWMDLGRPFPAWLLHEALEVCQTHGAVARRDDSDVLVHQDLHFRNILARPGPDGGADWVAIDPQAVLGPAEFSLPPVLRNRIAEYGAADPVAAVNGRLKDFCAEAGLDTELARQWSVVSFVEDALWFAARPGHEGETQRSLWLASALSGRVLDDSVDPTRLHDPGLDD</sequence>
<dbReference type="Pfam" id="PF04655">
    <property type="entry name" value="APH_6_hur"/>
    <property type="match status" value="1"/>
</dbReference>
<comment type="caution">
    <text evidence="1">The sequence shown here is derived from an EMBL/GenBank/DDBJ whole genome shotgun (WGS) entry which is preliminary data.</text>
</comment>
<dbReference type="EMBL" id="JAVALS010000008">
    <property type="protein sequence ID" value="MDP5227819.1"/>
    <property type="molecule type" value="Genomic_DNA"/>
</dbReference>
<organism evidence="1 2">
    <name type="scientific">Arthrobacter horti</name>
    <dbReference type="NCBI Taxonomy" id="3068273"/>
    <lineage>
        <taxon>Bacteria</taxon>
        <taxon>Bacillati</taxon>
        <taxon>Actinomycetota</taxon>
        <taxon>Actinomycetes</taxon>
        <taxon>Micrococcales</taxon>
        <taxon>Micrococcaceae</taxon>
        <taxon>Arthrobacter</taxon>
    </lineage>
</organism>
<evidence type="ECO:0000313" key="1">
    <source>
        <dbReference type="EMBL" id="MDP5227819.1"/>
    </source>
</evidence>
<proteinExistence type="predicted"/>
<dbReference type="InterPro" id="IPR006748">
    <property type="entry name" value="NH2Glyco/OHUrea_AB-resist_kin"/>
</dbReference>
<name>A0ABT9IQG2_9MICC</name>
<keyword evidence="2" id="KW-1185">Reference proteome</keyword>
<dbReference type="RefSeq" id="WP_305996872.1">
    <property type="nucleotide sequence ID" value="NZ_JAVALS010000008.1"/>
</dbReference>
<protein>
    <submittedName>
        <fullName evidence="1">Aminoglycoside phosphotransferase family protein</fullName>
    </submittedName>
</protein>
<dbReference type="Proteomes" id="UP001232725">
    <property type="component" value="Unassembled WGS sequence"/>
</dbReference>